<dbReference type="Proteomes" id="UP000001357">
    <property type="component" value="Unassembled WGS sequence"/>
</dbReference>
<dbReference type="InParanoid" id="A9UWF1"/>
<dbReference type="EMBL" id="CH991547">
    <property type="protein sequence ID" value="EDQ90554.1"/>
    <property type="molecule type" value="Genomic_DNA"/>
</dbReference>
<gene>
    <name evidence="1" type="ORF">MONBRDRAFT_24439</name>
</gene>
<evidence type="ECO:0000313" key="1">
    <source>
        <dbReference type="EMBL" id="EDQ90554.1"/>
    </source>
</evidence>
<accession>A9UWF1</accession>
<dbReference type="GeneID" id="5890064"/>
<dbReference type="RefSeq" id="XP_001744605.1">
    <property type="nucleotide sequence ID" value="XM_001744553.1"/>
</dbReference>
<proteinExistence type="predicted"/>
<organism evidence="1 2">
    <name type="scientific">Monosiga brevicollis</name>
    <name type="common">Choanoflagellate</name>
    <dbReference type="NCBI Taxonomy" id="81824"/>
    <lineage>
        <taxon>Eukaryota</taxon>
        <taxon>Choanoflagellata</taxon>
        <taxon>Craspedida</taxon>
        <taxon>Salpingoecidae</taxon>
        <taxon>Monosiga</taxon>
    </lineage>
</organism>
<dbReference type="KEGG" id="mbr:MONBRDRAFT_24439"/>
<protein>
    <submittedName>
        <fullName evidence="1">Uncharacterized protein</fullName>
    </submittedName>
</protein>
<evidence type="ECO:0000313" key="2">
    <source>
        <dbReference type="Proteomes" id="UP000001357"/>
    </source>
</evidence>
<dbReference type="AlphaFoldDB" id="A9UWF1"/>
<sequence>MSTSSTPSRPEGWPDWLCECVSETDFRAALYGERLCVWRGGAKVWHDLRLGWADLLTIESTVPVKFYRHDQPAWEGLAEARRLPLQDFVHWVQSSIAAAGDSPAASATKRAKTTGKLAAEEFDPAHYWGYASYIWWRDLPAPLLSVIFQRLSFVTKVHSGVAPLAPPPMVITTSMAAISLHSTTAPNAGWWPHPMRLKCKPPEFRGRNLPYMPSPRSKSYAARIPKPCLRCTCNRGI</sequence>
<reference evidence="1 2" key="1">
    <citation type="journal article" date="2008" name="Nature">
        <title>The genome of the choanoflagellate Monosiga brevicollis and the origin of metazoans.</title>
        <authorList>
            <consortium name="JGI Sequencing"/>
            <person name="King N."/>
            <person name="Westbrook M.J."/>
            <person name="Young S.L."/>
            <person name="Kuo A."/>
            <person name="Abedin M."/>
            <person name="Chapman J."/>
            <person name="Fairclough S."/>
            <person name="Hellsten U."/>
            <person name="Isogai Y."/>
            <person name="Letunic I."/>
            <person name="Marr M."/>
            <person name="Pincus D."/>
            <person name="Putnam N."/>
            <person name="Rokas A."/>
            <person name="Wright K.J."/>
            <person name="Zuzow R."/>
            <person name="Dirks W."/>
            <person name="Good M."/>
            <person name="Goodstein D."/>
            <person name="Lemons D."/>
            <person name="Li W."/>
            <person name="Lyons J.B."/>
            <person name="Morris A."/>
            <person name="Nichols S."/>
            <person name="Richter D.J."/>
            <person name="Salamov A."/>
            <person name="Bork P."/>
            <person name="Lim W.A."/>
            <person name="Manning G."/>
            <person name="Miller W.T."/>
            <person name="McGinnis W."/>
            <person name="Shapiro H."/>
            <person name="Tjian R."/>
            <person name="Grigoriev I.V."/>
            <person name="Rokhsar D."/>
        </authorList>
    </citation>
    <scope>NUCLEOTIDE SEQUENCE [LARGE SCALE GENOMIC DNA]</scope>
    <source>
        <strain evidence="2">MX1 / ATCC 50154</strain>
    </source>
</reference>
<keyword evidence="2" id="KW-1185">Reference proteome</keyword>
<name>A9UWF1_MONBE</name>